<dbReference type="InterPro" id="IPR001024">
    <property type="entry name" value="PLAT/LH2_dom"/>
</dbReference>
<feature type="non-terminal residue" evidence="3">
    <location>
        <position position="1"/>
    </location>
</feature>
<comment type="caution">
    <text evidence="3">The sequence shown here is derived from an EMBL/GenBank/DDBJ whole genome shotgun (WGS) entry which is preliminary data.</text>
</comment>
<dbReference type="PANTHER" id="PTHR45901:SF3">
    <property type="entry name" value="LIPOXYGENASE HOMOLOGY DOMAIN-CONTAINING PROTEIN 1"/>
    <property type="match status" value="1"/>
</dbReference>
<name>A0A820L493_9BILA</name>
<dbReference type="SUPFAM" id="SSF49723">
    <property type="entry name" value="Lipase/lipooxygenase domain (PLAT/LH2 domain)"/>
    <property type="match status" value="1"/>
</dbReference>
<accession>A0A820L493</accession>
<dbReference type="AlphaFoldDB" id="A0A820L493"/>
<dbReference type="PROSITE" id="PS50095">
    <property type="entry name" value="PLAT"/>
    <property type="match status" value="1"/>
</dbReference>
<evidence type="ECO:0000256" key="1">
    <source>
        <dbReference type="PROSITE-ProRule" id="PRU00152"/>
    </source>
</evidence>
<proteinExistence type="predicted"/>
<dbReference type="Proteomes" id="UP000663844">
    <property type="component" value="Unassembled WGS sequence"/>
</dbReference>
<reference evidence="3" key="1">
    <citation type="submission" date="2021-02" db="EMBL/GenBank/DDBJ databases">
        <authorList>
            <person name="Nowell W R."/>
        </authorList>
    </citation>
    <scope>NUCLEOTIDE SEQUENCE</scope>
</reference>
<dbReference type="EMBL" id="CAJOAZ010020975">
    <property type="protein sequence ID" value="CAF4351547.1"/>
    <property type="molecule type" value="Genomic_DNA"/>
</dbReference>
<dbReference type="PANTHER" id="PTHR45901">
    <property type="entry name" value="PROTEIN CBG12474"/>
    <property type="match status" value="1"/>
</dbReference>
<dbReference type="Gene3D" id="2.60.60.20">
    <property type="entry name" value="PLAT/LH2 domain"/>
    <property type="match status" value="1"/>
</dbReference>
<dbReference type="InterPro" id="IPR052970">
    <property type="entry name" value="Inner_ear_hair_cell_LOXHD"/>
</dbReference>
<evidence type="ECO:0000259" key="2">
    <source>
        <dbReference type="PROSITE" id="PS50095"/>
    </source>
</evidence>
<comment type="caution">
    <text evidence="1">Lacks conserved residue(s) required for the propagation of feature annotation.</text>
</comment>
<organism evidence="3 4">
    <name type="scientific">Adineta steineri</name>
    <dbReference type="NCBI Taxonomy" id="433720"/>
    <lineage>
        <taxon>Eukaryota</taxon>
        <taxon>Metazoa</taxon>
        <taxon>Spiralia</taxon>
        <taxon>Gnathifera</taxon>
        <taxon>Rotifera</taxon>
        <taxon>Eurotatoria</taxon>
        <taxon>Bdelloidea</taxon>
        <taxon>Adinetida</taxon>
        <taxon>Adinetidae</taxon>
        <taxon>Adineta</taxon>
    </lineage>
</organism>
<sequence length="143" mass="16417">VLYNIEIQTGDEQIETLDSPVYMQIYGTTTTTPKFFLESKNPSFKKDTPSKFSISSNNVGEIERIVIGHEGLGKVNDWYLKTVKVQMLGQQQEYVVDKWLSPTQGEHRLFVELSKEKPPSPLPPPPPRNDSNDYIKYHILKSF</sequence>
<dbReference type="InterPro" id="IPR036392">
    <property type="entry name" value="PLAT/LH2_dom_sf"/>
</dbReference>
<dbReference type="Pfam" id="PF01477">
    <property type="entry name" value="PLAT"/>
    <property type="match status" value="1"/>
</dbReference>
<gene>
    <name evidence="3" type="ORF">OXD698_LOCUS48801</name>
</gene>
<evidence type="ECO:0000313" key="4">
    <source>
        <dbReference type="Proteomes" id="UP000663844"/>
    </source>
</evidence>
<evidence type="ECO:0000313" key="3">
    <source>
        <dbReference type="EMBL" id="CAF4351547.1"/>
    </source>
</evidence>
<protein>
    <recommendedName>
        <fullName evidence="2">PLAT domain-containing protein</fullName>
    </recommendedName>
</protein>
<feature type="domain" description="PLAT" evidence="2">
    <location>
        <begin position="1"/>
        <end position="114"/>
    </location>
</feature>